<dbReference type="Gene3D" id="3.30.70.270">
    <property type="match status" value="1"/>
</dbReference>
<evidence type="ECO:0000259" key="2">
    <source>
        <dbReference type="PROSITE" id="PS50887"/>
    </source>
</evidence>
<name>A0ABV9IDW0_9DEIO</name>
<feature type="domain" description="GGDEF" evidence="2">
    <location>
        <begin position="206"/>
        <end position="339"/>
    </location>
</feature>
<dbReference type="NCBIfam" id="TIGR00254">
    <property type="entry name" value="GGDEF"/>
    <property type="match status" value="1"/>
</dbReference>
<dbReference type="SUPFAM" id="SSF55073">
    <property type="entry name" value="Nucleotide cyclase"/>
    <property type="match status" value="1"/>
</dbReference>
<dbReference type="SUPFAM" id="SSF141868">
    <property type="entry name" value="EAL domain-like"/>
    <property type="match status" value="1"/>
</dbReference>
<accession>A0ABV9IDW0</accession>
<dbReference type="PROSITE" id="PS50883">
    <property type="entry name" value="EAL"/>
    <property type="match status" value="1"/>
</dbReference>
<dbReference type="PANTHER" id="PTHR44757">
    <property type="entry name" value="DIGUANYLATE CYCLASE DGCP"/>
    <property type="match status" value="1"/>
</dbReference>
<dbReference type="Gene3D" id="3.30.450.40">
    <property type="match status" value="1"/>
</dbReference>
<dbReference type="InterPro" id="IPR000160">
    <property type="entry name" value="GGDEF_dom"/>
</dbReference>
<dbReference type="Pfam" id="PF00990">
    <property type="entry name" value="GGDEF"/>
    <property type="match status" value="1"/>
</dbReference>
<dbReference type="PROSITE" id="PS50887">
    <property type="entry name" value="GGDEF"/>
    <property type="match status" value="1"/>
</dbReference>
<dbReference type="InterPro" id="IPR052155">
    <property type="entry name" value="Biofilm_reg_signaling"/>
</dbReference>
<dbReference type="Pfam" id="PF00563">
    <property type="entry name" value="EAL"/>
    <property type="match status" value="1"/>
</dbReference>
<evidence type="ECO:0000313" key="3">
    <source>
        <dbReference type="EMBL" id="MFC4640158.1"/>
    </source>
</evidence>
<dbReference type="InterPro" id="IPR035919">
    <property type="entry name" value="EAL_sf"/>
</dbReference>
<evidence type="ECO:0000313" key="4">
    <source>
        <dbReference type="Proteomes" id="UP001595952"/>
    </source>
</evidence>
<dbReference type="Pfam" id="PF01590">
    <property type="entry name" value="GAF"/>
    <property type="match status" value="1"/>
</dbReference>
<dbReference type="SUPFAM" id="SSF55781">
    <property type="entry name" value="GAF domain-like"/>
    <property type="match status" value="1"/>
</dbReference>
<dbReference type="InterPro" id="IPR001633">
    <property type="entry name" value="EAL_dom"/>
</dbReference>
<dbReference type="Proteomes" id="UP001595952">
    <property type="component" value="Unassembled WGS sequence"/>
</dbReference>
<feature type="domain" description="EAL" evidence="1">
    <location>
        <begin position="348"/>
        <end position="601"/>
    </location>
</feature>
<sequence length="601" mass="66035">MTQSPIPQEAQRLDALYRYQVLDALPETAFERMTRMVKRVLGANIVIVNFVAARRTWLKSGTGTNIHEMDRDSVCCNETVRLGQPFSVEDLHTDLRFRHDPMVKFEGARGYAGVPLTTPDGFHIGTFAVYETSPRRFTPDDLALLQDMAAVVMDQLELRLMTLYWKQAHQRSEHVATHDSLTGLPNRLQFHGRAREALREAERLGTAVGVMVLDLDGFKTINDSLGHEMGDELLLAVGKRLSGLVRADDVVARFGGDEFVVLLPDLREPLQAAQVAQDLQQALSQPFFVNGHVLNVNASVGISVFPNDGQDTAALLRAADTAMYQAKAAGKGRLQFYQDSMAQAAQQKLRLHTQLVRAIEQGGLQVVYQPQVDLQTGDVVGMEALLRWPQPGGQSVSPEQFIPVAEERGLIVPIGEWVLHEACAQLARWRAQGCPDWRMSVNISGHQWEDPGFFPAVHRVLEDTALLPTQLMLEVTESVLLKDSRGTQQLAAALRALGVQVALDDYGTGFSNLSQLQHLDIGQLKLDRSFVTALSGTARSLAMVRSAVTLSHGLNVPMVGEGIETHAQLEALKALACDVGQGFLLGGPVPAEEFAQLYFSA</sequence>
<dbReference type="Gene3D" id="3.20.20.450">
    <property type="entry name" value="EAL domain"/>
    <property type="match status" value="1"/>
</dbReference>
<dbReference type="InterPro" id="IPR003018">
    <property type="entry name" value="GAF"/>
</dbReference>
<dbReference type="InterPro" id="IPR043128">
    <property type="entry name" value="Rev_trsase/Diguanyl_cyclase"/>
</dbReference>
<dbReference type="CDD" id="cd01949">
    <property type="entry name" value="GGDEF"/>
    <property type="match status" value="1"/>
</dbReference>
<dbReference type="EMBL" id="JBHSEI010000015">
    <property type="protein sequence ID" value="MFC4640158.1"/>
    <property type="molecule type" value="Genomic_DNA"/>
</dbReference>
<proteinExistence type="predicted"/>
<dbReference type="SMART" id="SM00052">
    <property type="entry name" value="EAL"/>
    <property type="match status" value="1"/>
</dbReference>
<evidence type="ECO:0000259" key="1">
    <source>
        <dbReference type="PROSITE" id="PS50883"/>
    </source>
</evidence>
<keyword evidence="4" id="KW-1185">Reference proteome</keyword>
<dbReference type="InterPro" id="IPR029016">
    <property type="entry name" value="GAF-like_dom_sf"/>
</dbReference>
<dbReference type="RefSeq" id="WP_380063143.1">
    <property type="nucleotide sequence ID" value="NZ_JBHSEI010000015.1"/>
</dbReference>
<reference evidence="4" key="1">
    <citation type="journal article" date="2019" name="Int. J. Syst. Evol. Microbiol.">
        <title>The Global Catalogue of Microorganisms (GCM) 10K type strain sequencing project: providing services to taxonomists for standard genome sequencing and annotation.</title>
        <authorList>
            <consortium name="The Broad Institute Genomics Platform"/>
            <consortium name="The Broad Institute Genome Sequencing Center for Infectious Disease"/>
            <person name="Wu L."/>
            <person name="Ma J."/>
        </authorList>
    </citation>
    <scope>NUCLEOTIDE SEQUENCE [LARGE SCALE GENOMIC DNA]</scope>
    <source>
        <strain evidence="4">CCUG 55995</strain>
    </source>
</reference>
<comment type="caution">
    <text evidence="3">The sequence shown here is derived from an EMBL/GenBank/DDBJ whole genome shotgun (WGS) entry which is preliminary data.</text>
</comment>
<protein>
    <submittedName>
        <fullName evidence="3">Bifunctional diguanylate cyclase/phosphodiesterase</fullName>
    </submittedName>
</protein>
<dbReference type="CDD" id="cd01948">
    <property type="entry name" value="EAL"/>
    <property type="match status" value="1"/>
</dbReference>
<dbReference type="PANTHER" id="PTHR44757:SF2">
    <property type="entry name" value="BIOFILM ARCHITECTURE MAINTENANCE PROTEIN MBAA"/>
    <property type="match status" value="1"/>
</dbReference>
<dbReference type="SMART" id="SM00065">
    <property type="entry name" value="GAF"/>
    <property type="match status" value="1"/>
</dbReference>
<gene>
    <name evidence="3" type="ORF">ACFO0D_17660</name>
</gene>
<dbReference type="InterPro" id="IPR029787">
    <property type="entry name" value="Nucleotide_cyclase"/>
</dbReference>
<organism evidence="3 4">
    <name type="scientific">Deinococcus hohokamensis</name>
    <dbReference type="NCBI Taxonomy" id="309883"/>
    <lineage>
        <taxon>Bacteria</taxon>
        <taxon>Thermotogati</taxon>
        <taxon>Deinococcota</taxon>
        <taxon>Deinococci</taxon>
        <taxon>Deinococcales</taxon>
        <taxon>Deinococcaceae</taxon>
        <taxon>Deinococcus</taxon>
    </lineage>
</organism>
<dbReference type="SMART" id="SM00267">
    <property type="entry name" value="GGDEF"/>
    <property type="match status" value="1"/>
</dbReference>